<reference evidence="3 4" key="3">
    <citation type="journal article" date="2017" name="Mol. Plant Pathol.">
        <title>A gapless genome sequence of the fungus Botrytis cinerea.</title>
        <authorList>
            <person name="Van Kan J.A."/>
            <person name="Stassen J.H."/>
            <person name="Mosbach A."/>
            <person name="Van Der Lee T.A."/>
            <person name="Faino L."/>
            <person name="Farmer A.D."/>
            <person name="Papasotiriou D.G."/>
            <person name="Zhou S."/>
            <person name="Seidl M.F."/>
            <person name="Cottam E."/>
            <person name="Edel D."/>
            <person name="Hahn M."/>
            <person name="Schwartz D.C."/>
            <person name="Dietrich R.A."/>
            <person name="Widdison S."/>
            <person name="Scalliet G."/>
        </authorList>
    </citation>
    <scope>NUCLEOTIDE SEQUENCE [LARGE SCALE GENOMIC DNA]</scope>
    <source>
        <strain evidence="3 4">B05.10</strain>
    </source>
</reference>
<dbReference type="GeneID" id="5434914"/>
<dbReference type="VEuPathDB" id="FungiDB:Bcin02g09330"/>
<keyword evidence="1" id="KW-0862">Zinc</keyword>
<organism evidence="3 4">
    <name type="scientific">Botryotinia fuckeliana (strain B05.10)</name>
    <name type="common">Noble rot fungus</name>
    <name type="synonym">Botrytis cinerea</name>
    <dbReference type="NCBI Taxonomy" id="332648"/>
    <lineage>
        <taxon>Eukaryota</taxon>
        <taxon>Fungi</taxon>
        <taxon>Dikarya</taxon>
        <taxon>Ascomycota</taxon>
        <taxon>Pezizomycotina</taxon>
        <taxon>Leotiomycetes</taxon>
        <taxon>Helotiales</taxon>
        <taxon>Sclerotiniaceae</taxon>
        <taxon>Botrytis</taxon>
    </lineage>
</organism>
<dbReference type="EMBL" id="CP009806">
    <property type="protein sequence ID" value="ATZ47676.1"/>
    <property type="molecule type" value="Genomic_DNA"/>
</dbReference>
<dbReference type="PROSITE" id="PS00028">
    <property type="entry name" value="ZINC_FINGER_C2H2_1"/>
    <property type="match status" value="1"/>
</dbReference>
<name>A0A384JAR9_BOTFB</name>
<protein>
    <recommendedName>
        <fullName evidence="2">C2H2-type domain-containing protein</fullName>
    </recommendedName>
</protein>
<dbReference type="InterPro" id="IPR013087">
    <property type="entry name" value="Znf_C2H2_type"/>
</dbReference>
<dbReference type="PROSITE" id="PS50157">
    <property type="entry name" value="ZINC_FINGER_C2H2_2"/>
    <property type="match status" value="1"/>
</dbReference>
<evidence type="ECO:0000259" key="2">
    <source>
        <dbReference type="PROSITE" id="PS50157"/>
    </source>
</evidence>
<sequence>MSDLVASSFQRSVASSTSMNSLILDDHLHPSPDSCHDKGLGETIINVDPSLYSSLPIKSFDISHNTPLFDLSFMDELPCLELSPAVKGMFPIDFEYGYQSRIVQTTLGPQYNKDTTRDLQLKIAPDTSCRKSSRGADSRGTYKSNRICCSFSNCSSTFARRGDLVRHQKSLHCPKTPCIYSTMGCLYETGRLDKMKEHTRKKHPTMPHFDRADTTNYQEATIKRFSRSEISHSPESEVDLASGTYDLSAFV</sequence>
<evidence type="ECO:0000313" key="3">
    <source>
        <dbReference type="EMBL" id="ATZ47676.1"/>
    </source>
</evidence>
<gene>
    <name evidence="3" type="ORF">BCIN_02g09330</name>
</gene>
<feature type="domain" description="C2H2-type" evidence="2">
    <location>
        <begin position="147"/>
        <end position="177"/>
    </location>
</feature>
<reference evidence="3 4" key="1">
    <citation type="journal article" date="2011" name="PLoS Genet.">
        <title>Genomic analysis of the necrotrophic fungal pathogens Sclerotinia sclerotiorum and Botrytis cinerea.</title>
        <authorList>
            <person name="Amselem J."/>
            <person name="Cuomo C.A."/>
            <person name="van Kan J.A."/>
            <person name="Viaud M."/>
            <person name="Benito E.P."/>
            <person name="Couloux A."/>
            <person name="Coutinho P.M."/>
            <person name="de Vries R.P."/>
            <person name="Dyer P.S."/>
            <person name="Fillinger S."/>
            <person name="Fournier E."/>
            <person name="Gout L."/>
            <person name="Hahn M."/>
            <person name="Kohn L."/>
            <person name="Lapalu N."/>
            <person name="Plummer K.M."/>
            <person name="Pradier J.M."/>
            <person name="Quevillon E."/>
            <person name="Sharon A."/>
            <person name="Simon A."/>
            <person name="ten Have A."/>
            <person name="Tudzynski B."/>
            <person name="Tudzynski P."/>
            <person name="Wincker P."/>
            <person name="Andrew M."/>
            <person name="Anthouard V."/>
            <person name="Beever R.E."/>
            <person name="Beffa R."/>
            <person name="Benoit I."/>
            <person name="Bouzid O."/>
            <person name="Brault B."/>
            <person name="Chen Z."/>
            <person name="Choquer M."/>
            <person name="Collemare J."/>
            <person name="Cotton P."/>
            <person name="Danchin E.G."/>
            <person name="Da Silva C."/>
            <person name="Gautier A."/>
            <person name="Giraud C."/>
            <person name="Giraud T."/>
            <person name="Gonzalez C."/>
            <person name="Grossetete S."/>
            <person name="Guldener U."/>
            <person name="Henrissat B."/>
            <person name="Howlett B.J."/>
            <person name="Kodira C."/>
            <person name="Kretschmer M."/>
            <person name="Lappartient A."/>
            <person name="Leroch M."/>
            <person name="Levis C."/>
            <person name="Mauceli E."/>
            <person name="Neuveglise C."/>
            <person name="Oeser B."/>
            <person name="Pearson M."/>
            <person name="Poulain J."/>
            <person name="Poussereau N."/>
            <person name="Quesneville H."/>
            <person name="Rascle C."/>
            <person name="Schumacher J."/>
            <person name="Segurens B."/>
            <person name="Sexton A."/>
            <person name="Silva E."/>
            <person name="Sirven C."/>
            <person name="Soanes D.M."/>
            <person name="Talbot N.J."/>
            <person name="Templeton M."/>
            <person name="Yandava C."/>
            <person name="Yarden O."/>
            <person name="Zeng Q."/>
            <person name="Rollins J.A."/>
            <person name="Lebrun M.H."/>
            <person name="Dickman M."/>
        </authorList>
    </citation>
    <scope>NUCLEOTIDE SEQUENCE [LARGE SCALE GENOMIC DNA]</scope>
    <source>
        <strain evidence="3 4">B05.10</strain>
    </source>
</reference>
<dbReference type="OrthoDB" id="3523290at2759"/>
<keyword evidence="4" id="KW-1185">Reference proteome</keyword>
<keyword evidence="1" id="KW-0479">Metal-binding</keyword>
<dbReference type="Proteomes" id="UP000001798">
    <property type="component" value="Chromosome 2"/>
</dbReference>
<dbReference type="RefSeq" id="XP_024547412.1">
    <property type="nucleotide sequence ID" value="XM_024691641.1"/>
</dbReference>
<evidence type="ECO:0000313" key="4">
    <source>
        <dbReference type="Proteomes" id="UP000001798"/>
    </source>
</evidence>
<dbReference type="SMART" id="SM00355">
    <property type="entry name" value="ZnF_C2H2"/>
    <property type="match status" value="2"/>
</dbReference>
<dbReference type="GO" id="GO:0008270">
    <property type="term" value="F:zinc ion binding"/>
    <property type="evidence" value="ECO:0007669"/>
    <property type="project" value="UniProtKB-KW"/>
</dbReference>
<evidence type="ECO:0000256" key="1">
    <source>
        <dbReference type="PROSITE-ProRule" id="PRU00042"/>
    </source>
</evidence>
<dbReference type="AlphaFoldDB" id="A0A384JAR9"/>
<proteinExistence type="predicted"/>
<accession>A0A384JAR9</accession>
<dbReference type="KEGG" id="bfu:BCIN_02g09330"/>
<reference evidence="3 4" key="2">
    <citation type="journal article" date="2012" name="Eukaryot. Cell">
        <title>Genome update of Botrytis cinerea strains B05.10 and T4.</title>
        <authorList>
            <person name="Staats M."/>
            <person name="van Kan J.A."/>
        </authorList>
    </citation>
    <scope>NUCLEOTIDE SEQUENCE [LARGE SCALE GENOMIC DNA]</scope>
    <source>
        <strain evidence="3 4">B05.10</strain>
    </source>
</reference>
<keyword evidence="1" id="KW-0863">Zinc-finger</keyword>